<dbReference type="SMART" id="SM00530">
    <property type="entry name" value="HTH_XRE"/>
    <property type="match status" value="1"/>
</dbReference>
<proteinExistence type="predicted"/>
<name>A0A1L2BWX8_9CAUD</name>
<dbReference type="EMBL" id="KU230356">
    <property type="protein sequence ID" value="ALY07537.1"/>
    <property type="molecule type" value="Genomic_DNA"/>
</dbReference>
<reference evidence="3" key="1">
    <citation type="submission" date="2015-12" db="EMBL/GenBank/DDBJ databases">
        <authorList>
            <person name="Sencilo A."/>
            <person name="Bamford D.H."/>
            <person name="Roine E."/>
        </authorList>
    </citation>
    <scope>NUCLEOTIDE SEQUENCE [LARGE SCALE GENOMIC DNA]</scope>
</reference>
<accession>A0A1L2BWX8</accession>
<dbReference type="Proteomes" id="UP000225722">
    <property type="component" value="Segment"/>
</dbReference>
<dbReference type="SUPFAM" id="SSF47413">
    <property type="entry name" value="lambda repressor-like DNA-binding domains"/>
    <property type="match status" value="1"/>
</dbReference>
<protein>
    <submittedName>
        <fullName evidence="2">HTH domain protein</fullName>
    </submittedName>
</protein>
<organism evidence="2 3">
    <name type="scientific">Nodularia phage vB_NpeS-2AV2</name>
    <dbReference type="NCBI Taxonomy" id="1777122"/>
    <lineage>
        <taxon>Viruses</taxon>
        <taxon>Duplodnaviria</taxon>
        <taxon>Heunggongvirae</taxon>
        <taxon>Uroviricota</taxon>
        <taxon>Caudoviricetes</taxon>
        <taxon>Ravarandavirus</taxon>
        <taxon>Ravarandavirus rv2AV2</taxon>
    </lineage>
</organism>
<dbReference type="Pfam" id="PF01381">
    <property type="entry name" value="HTH_3"/>
    <property type="match status" value="1"/>
</dbReference>
<dbReference type="Gene3D" id="1.10.260.40">
    <property type="entry name" value="lambda repressor-like DNA-binding domains"/>
    <property type="match status" value="1"/>
</dbReference>
<sequence length="69" mass="8006">MIDLQNLPKHLIDLRHQLGWSQQVLADQLGLHRQQIARWERTQYQTISLAKLVKVQEVLAQHVSKGNNA</sequence>
<dbReference type="PROSITE" id="PS50943">
    <property type="entry name" value="HTH_CROC1"/>
    <property type="match status" value="1"/>
</dbReference>
<gene>
    <name evidence="2" type="ORF">2AV2_85</name>
</gene>
<feature type="domain" description="HTH cro/C1-type" evidence="1">
    <location>
        <begin position="11"/>
        <end position="59"/>
    </location>
</feature>
<dbReference type="InterPro" id="IPR010982">
    <property type="entry name" value="Lambda_DNA-bd_dom_sf"/>
</dbReference>
<evidence type="ECO:0000259" key="1">
    <source>
        <dbReference type="PROSITE" id="PS50943"/>
    </source>
</evidence>
<dbReference type="GO" id="GO:0003677">
    <property type="term" value="F:DNA binding"/>
    <property type="evidence" value="ECO:0007669"/>
    <property type="project" value="InterPro"/>
</dbReference>
<evidence type="ECO:0000313" key="2">
    <source>
        <dbReference type="EMBL" id="ALY07537.1"/>
    </source>
</evidence>
<keyword evidence="3" id="KW-1185">Reference proteome</keyword>
<evidence type="ECO:0000313" key="3">
    <source>
        <dbReference type="Proteomes" id="UP000225722"/>
    </source>
</evidence>
<dbReference type="InterPro" id="IPR001387">
    <property type="entry name" value="Cro/C1-type_HTH"/>
</dbReference>
<dbReference type="CDD" id="cd00093">
    <property type="entry name" value="HTH_XRE"/>
    <property type="match status" value="1"/>
</dbReference>